<name>A0A326RPQ3_9BACT</name>
<accession>A0A326RPQ3</accession>
<evidence type="ECO:0000313" key="1">
    <source>
        <dbReference type="EMBL" id="PZV81480.1"/>
    </source>
</evidence>
<comment type="caution">
    <text evidence="1">The sequence shown here is derived from an EMBL/GenBank/DDBJ whole genome shotgun (WGS) entry which is preliminary data.</text>
</comment>
<dbReference type="OrthoDB" id="9838299at2"/>
<sequence>MQDPDLTKAQNQAAALNQLINLALESESIPKIYCNGFTNAVGNSDVMLVLQQNGKPAGVVNMSFTIAKTLSQSLKEIIDSIEQKSNQSIMTTYEVEKFLKP</sequence>
<dbReference type="Proteomes" id="UP000248917">
    <property type="component" value="Unassembled WGS sequence"/>
</dbReference>
<protein>
    <submittedName>
        <fullName evidence="1">Uncharacterized protein</fullName>
    </submittedName>
</protein>
<organism evidence="1 2">
    <name type="scientific">Algoriphagus aquaeductus</name>
    <dbReference type="NCBI Taxonomy" id="475299"/>
    <lineage>
        <taxon>Bacteria</taxon>
        <taxon>Pseudomonadati</taxon>
        <taxon>Bacteroidota</taxon>
        <taxon>Cytophagia</taxon>
        <taxon>Cytophagales</taxon>
        <taxon>Cyclobacteriaceae</taxon>
        <taxon>Algoriphagus</taxon>
    </lineage>
</organism>
<dbReference type="EMBL" id="QKTX01000010">
    <property type="protein sequence ID" value="PZV81480.1"/>
    <property type="molecule type" value="Genomic_DNA"/>
</dbReference>
<dbReference type="AlphaFoldDB" id="A0A326RPQ3"/>
<reference evidence="1 2" key="1">
    <citation type="submission" date="2018-06" db="EMBL/GenBank/DDBJ databases">
        <title>Genomic Encyclopedia of Archaeal and Bacterial Type Strains, Phase II (KMG-II): from individual species to whole genera.</title>
        <authorList>
            <person name="Goeker M."/>
        </authorList>
    </citation>
    <scope>NUCLEOTIDE SEQUENCE [LARGE SCALE GENOMIC DNA]</scope>
    <source>
        <strain evidence="1 2">T4</strain>
    </source>
</reference>
<proteinExistence type="predicted"/>
<evidence type="ECO:0000313" key="2">
    <source>
        <dbReference type="Proteomes" id="UP000248917"/>
    </source>
</evidence>
<dbReference type="RefSeq" id="WP_111393473.1">
    <property type="nucleotide sequence ID" value="NZ_QKTX01000010.1"/>
</dbReference>
<keyword evidence="2" id="KW-1185">Reference proteome</keyword>
<gene>
    <name evidence="1" type="ORF">CLV31_11011</name>
</gene>